<sequence length="824" mass="91103">MAITLQATLLCRPSFSLYSPSKRRSFHHPINSPLSLSKTPSSPSLNLRLRPFLIPCTLHPDNADPVSETVPPISNSDKTQEVVDVVESNESGRQEEEGQGGNLVEEKEGGGGVYDSNGRIRVAVFLMGLWTKMKNGFQKLLMLMGSYSSNWFSFSWWPFWKQEKKLEKLIAEAEAHPKDAEKQTALLELNCGVCYIFDFSMLFARPESVIKRFEQRDHAVDSKGVAEYLRALVVTNSIADYLPDEQSGKPSSLPALLQELKQRASGDTDKQFMNPGISEKQPLHVVMVDPKASNKSRFAQELISTILFTVAVGLVWIMGAAALQKYIGSLGGIGASGVGSSSSYTPKELNKEVMPEKVSFEHFVPENVKTFKDVKGCDDAKQELEEVVEYLKNPTKFTRLGGKLPKAIAGEAGVPFFYRAGSEFEEISGEYDSYLTWQQELRKDAVGCWFVGVGARRVRSLFQAAKKKAPCIIFIDEIDAVGSTRKQWEGHTKKTLHQLLVEMDGFEQNEGIILMAATNLPDILDPALTRPGRFDRHIVVPNPDVKGRQEILELYLEDKPMADDVDVKTIARGTPGFNGAGDLANLVNIAAIKAAVEGAEKLTAAQLEFAKDRILMGTERKTMFISEESKKLTAYHESGHAIVAFNTEGAHPIHKATIMPRGSALGMVTQLPSSDETSISKKQLLARLDVCMGGRVAEELIFGQDHVTTGASSDLHTATELAQYMVSNCGMSDAIGPIHIKERPSSELQSRVDAEVMKLLKEAYDRVKALLKKHEMALHALANSLLEYETLSAEEIKRVLLPYREGRQPEQQETAQEEGELVLA</sequence>
<evidence type="ECO:0000259" key="14">
    <source>
        <dbReference type="SMART" id="SM00382"/>
    </source>
</evidence>
<dbReference type="FunFam" id="1.10.8.60:FF:000001">
    <property type="entry name" value="ATP-dependent zinc metalloprotease FtsH"/>
    <property type="match status" value="1"/>
</dbReference>
<organism evidence="15 16">
    <name type="scientific">Populus tomentosa</name>
    <name type="common">Chinese white poplar</name>
    <dbReference type="NCBI Taxonomy" id="118781"/>
    <lineage>
        <taxon>Eukaryota</taxon>
        <taxon>Viridiplantae</taxon>
        <taxon>Streptophyta</taxon>
        <taxon>Embryophyta</taxon>
        <taxon>Tracheophyta</taxon>
        <taxon>Spermatophyta</taxon>
        <taxon>Magnoliopsida</taxon>
        <taxon>eudicotyledons</taxon>
        <taxon>Gunneridae</taxon>
        <taxon>Pentapetalae</taxon>
        <taxon>rosids</taxon>
        <taxon>fabids</taxon>
        <taxon>Malpighiales</taxon>
        <taxon>Salicaceae</taxon>
        <taxon>Saliceae</taxon>
        <taxon>Populus</taxon>
    </lineage>
</organism>
<dbReference type="GO" id="GO:0004176">
    <property type="term" value="F:ATP-dependent peptidase activity"/>
    <property type="evidence" value="ECO:0007669"/>
    <property type="project" value="InterPro"/>
</dbReference>
<dbReference type="OrthoDB" id="1413014at2759"/>
<dbReference type="GO" id="GO:0045037">
    <property type="term" value="P:protein import into chloroplast stroma"/>
    <property type="evidence" value="ECO:0007669"/>
    <property type="project" value="TreeGrafter"/>
</dbReference>
<evidence type="ECO:0000256" key="12">
    <source>
        <dbReference type="ARBA" id="ARBA00023049"/>
    </source>
</evidence>
<keyword evidence="6" id="KW-0479">Metal-binding</keyword>
<proteinExistence type="inferred from homology"/>
<evidence type="ECO:0000256" key="8">
    <source>
        <dbReference type="ARBA" id="ARBA00022801"/>
    </source>
</evidence>
<dbReference type="InterPro" id="IPR003960">
    <property type="entry name" value="ATPase_AAA_CS"/>
</dbReference>
<reference evidence="15" key="1">
    <citation type="journal article" date="2020" name="bioRxiv">
        <title>Hybrid origin of Populus tomentosa Carr. identified through genome sequencing and phylogenomic analysis.</title>
        <authorList>
            <person name="An X."/>
            <person name="Gao K."/>
            <person name="Chen Z."/>
            <person name="Li J."/>
            <person name="Yang X."/>
            <person name="Yang X."/>
            <person name="Zhou J."/>
            <person name="Guo T."/>
            <person name="Zhao T."/>
            <person name="Huang S."/>
            <person name="Miao D."/>
            <person name="Khan W.U."/>
            <person name="Rao P."/>
            <person name="Ye M."/>
            <person name="Lei B."/>
            <person name="Liao W."/>
            <person name="Wang J."/>
            <person name="Ji L."/>
            <person name="Li Y."/>
            <person name="Guo B."/>
            <person name="Mustafa N.S."/>
            <person name="Li S."/>
            <person name="Yun Q."/>
            <person name="Keller S.R."/>
            <person name="Mao J."/>
            <person name="Zhang R."/>
            <person name="Strauss S.H."/>
        </authorList>
    </citation>
    <scope>NUCLEOTIDE SEQUENCE</scope>
    <source>
        <strain evidence="15">GM15</strain>
        <tissue evidence="15">Leaf</tissue>
    </source>
</reference>
<feature type="domain" description="AAA+ ATPase" evidence="14">
    <location>
        <begin position="401"/>
        <end position="544"/>
    </location>
</feature>
<evidence type="ECO:0000256" key="11">
    <source>
        <dbReference type="ARBA" id="ARBA00022946"/>
    </source>
</evidence>
<keyword evidence="11" id="KW-0809">Transit peptide</keyword>
<evidence type="ECO:0000256" key="13">
    <source>
        <dbReference type="SAM" id="MobiDB-lite"/>
    </source>
</evidence>
<evidence type="ECO:0000256" key="9">
    <source>
        <dbReference type="ARBA" id="ARBA00022833"/>
    </source>
</evidence>
<dbReference type="GO" id="GO:0005524">
    <property type="term" value="F:ATP binding"/>
    <property type="evidence" value="ECO:0007669"/>
    <property type="project" value="UniProtKB-KW"/>
</dbReference>
<dbReference type="GO" id="GO:0004222">
    <property type="term" value="F:metalloendopeptidase activity"/>
    <property type="evidence" value="ECO:0007669"/>
    <property type="project" value="InterPro"/>
</dbReference>
<keyword evidence="7" id="KW-0547">Nucleotide-binding</keyword>
<evidence type="ECO:0000256" key="6">
    <source>
        <dbReference type="ARBA" id="ARBA00022723"/>
    </source>
</evidence>
<feature type="region of interest" description="Disordered" evidence="13">
    <location>
        <begin position="71"/>
        <end position="110"/>
    </location>
</feature>
<dbReference type="FunFam" id="1.20.58.760:FF:000002">
    <property type="entry name" value="ATP-dependent zinc metalloprotease FtsH"/>
    <property type="match status" value="1"/>
</dbReference>
<dbReference type="InterPro" id="IPR000642">
    <property type="entry name" value="Peptidase_M41"/>
</dbReference>
<dbReference type="EMBL" id="JAAWWB010000029">
    <property type="protein sequence ID" value="KAG6746671.1"/>
    <property type="molecule type" value="Genomic_DNA"/>
</dbReference>
<keyword evidence="12" id="KW-0482">Metalloprotease</keyword>
<evidence type="ECO:0000256" key="10">
    <source>
        <dbReference type="ARBA" id="ARBA00022840"/>
    </source>
</evidence>
<dbReference type="GO" id="GO:0005743">
    <property type="term" value="C:mitochondrial inner membrane"/>
    <property type="evidence" value="ECO:0007669"/>
    <property type="project" value="UniProtKB-SubCell"/>
</dbReference>
<dbReference type="InterPro" id="IPR003959">
    <property type="entry name" value="ATPase_AAA_core"/>
</dbReference>
<comment type="subcellular location">
    <subcellularLocation>
        <location evidence="2">Mitochondrion inner membrane</location>
        <topology evidence="2">Single-pass membrane protein</topology>
        <orientation evidence="2">Intermembrane side</orientation>
    </subcellularLocation>
</comment>
<name>A0A8X7Y9N3_POPTO</name>
<keyword evidence="10" id="KW-0067">ATP-binding</keyword>
<dbReference type="GO" id="GO:0009507">
    <property type="term" value="C:chloroplast"/>
    <property type="evidence" value="ECO:0007669"/>
    <property type="project" value="TreeGrafter"/>
</dbReference>
<dbReference type="PANTHER" id="PTHR23076:SF97">
    <property type="entry name" value="ATP-DEPENDENT ZINC METALLOPROTEASE YME1L1"/>
    <property type="match status" value="1"/>
</dbReference>
<accession>A0A8X7Y9N3</accession>
<evidence type="ECO:0000256" key="1">
    <source>
        <dbReference type="ARBA" id="ARBA00001947"/>
    </source>
</evidence>
<dbReference type="SMART" id="SM00382">
    <property type="entry name" value="AAA"/>
    <property type="match status" value="1"/>
</dbReference>
<dbReference type="InterPro" id="IPR003593">
    <property type="entry name" value="AAA+_ATPase"/>
</dbReference>
<protein>
    <recommendedName>
        <fullName evidence="14">AAA+ ATPase domain-containing protein</fullName>
    </recommendedName>
</protein>
<dbReference type="Pfam" id="PF00004">
    <property type="entry name" value="AAA"/>
    <property type="match status" value="1"/>
</dbReference>
<dbReference type="AlphaFoldDB" id="A0A8X7Y9N3"/>
<comment type="caution">
    <text evidence="15">The sequence shown here is derived from an EMBL/GenBank/DDBJ whole genome shotgun (WGS) entry which is preliminary data.</text>
</comment>
<dbReference type="GO" id="GO:0046872">
    <property type="term" value="F:metal ion binding"/>
    <property type="evidence" value="ECO:0007669"/>
    <property type="project" value="UniProtKB-KW"/>
</dbReference>
<evidence type="ECO:0000256" key="5">
    <source>
        <dbReference type="ARBA" id="ARBA00022670"/>
    </source>
</evidence>
<keyword evidence="16" id="KW-1185">Reference proteome</keyword>
<comment type="similarity">
    <text evidence="3">In the C-terminal section; belongs to the peptidase M41 family.</text>
</comment>
<evidence type="ECO:0000256" key="2">
    <source>
        <dbReference type="ARBA" id="ARBA00004243"/>
    </source>
</evidence>
<evidence type="ECO:0000256" key="7">
    <source>
        <dbReference type="ARBA" id="ARBA00022741"/>
    </source>
</evidence>
<comment type="similarity">
    <text evidence="4">In the N-terminal section; belongs to the AAA ATPase family.</text>
</comment>
<evidence type="ECO:0000313" key="15">
    <source>
        <dbReference type="EMBL" id="KAG6746671.1"/>
    </source>
</evidence>
<dbReference type="Proteomes" id="UP000886885">
    <property type="component" value="Chromosome 15A"/>
</dbReference>
<dbReference type="GO" id="GO:0016887">
    <property type="term" value="F:ATP hydrolysis activity"/>
    <property type="evidence" value="ECO:0007669"/>
    <property type="project" value="InterPro"/>
</dbReference>
<evidence type="ECO:0000256" key="3">
    <source>
        <dbReference type="ARBA" id="ARBA00010044"/>
    </source>
</evidence>
<dbReference type="Pfam" id="PF01434">
    <property type="entry name" value="Peptidase_M41"/>
    <property type="match status" value="1"/>
</dbReference>
<keyword evidence="5" id="KW-0645">Protease</keyword>
<comment type="cofactor">
    <cofactor evidence="1">
        <name>Zn(2+)</name>
        <dbReference type="ChEBI" id="CHEBI:29105"/>
    </cofactor>
</comment>
<dbReference type="PROSITE" id="PS00674">
    <property type="entry name" value="AAA"/>
    <property type="match status" value="1"/>
</dbReference>
<gene>
    <name evidence="15" type="ORF">POTOM_049033</name>
</gene>
<keyword evidence="8" id="KW-0378">Hydrolase</keyword>
<evidence type="ECO:0000256" key="4">
    <source>
        <dbReference type="ARBA" id="ARBA00010550"/>
    </source>
</evidence>
<evidence type="ECO:0000313" key="16">
    <source>
        <dbReference type="Proteomes" id="UP000886885"/>
    </source>
</evidence>
<dbReference type="GO" id="GO:0006508">
    <property type="term" value="P:proteolysis"/>
    <property type="evidence" value="ECO:0007669"/>
    <property type="project" value="UniProtKB-KW"/>
</dbReference>
<dbReference type="PANTHER" id="PTHR23076">
    <property type="entry name" value="METALLOPROTEASE M41 FTSH"/>
    <property type="match status" value="1"/>
</dbReference>
<keyword evidence="9" id="KW-0862">Zinc</keyword>